<dbReference type="Proteomes" id="UP001149090">
    <property type="component" value="Unassembled WGS sequence"/>
</dbReference>
<evidence type="ECO:0000313" key="3">
    <source>
        <dbReference type="Proteomes" id="UP001149090"/>
    </source>
</evidence>
<dbReference type="Pfam" id="PF07065">
    <property type="entry name" value="D123"/>
    <property type="match status" value="1"/>
</dbReference>
<keyword evidence="2" id="KW-0132">Cell division</keyword>
<name>A0A9Q0LRL4_ANAIG</name>
<keyword evidence="2" id="KW-0131">Cell cycle</keyword>
<comment type="caution">
    <text evidence="2">The sequence shown here is derived from an EMBL/GenBank/DDBJ whole genome shotgun (WGS) entry which is preliminary data.</text>
</comment>
<dbReference type="GO" id="GO:0005737">
    <property type="term" value="C:cytoplasm"/>
    <property type="evidence" value="ECO:0007669"/>
    <property type="project" value="TreeGrafter"/>
</dbReference>
<reference evidence="2" key="1">
    <citation type="submission" date="2022-10" db="EMBL/GenBank/DDBJ databases">
        <title>Novel sulphate-reducing endosymbionts in the free-living metamonad Anaeramoeba.</title>
        <authorList>
            <person name="Jerlstrom-Hultqvist J."/>
            <person name="Cepicka I."/>
            <person name="Gallot-Lavallee L."/>
            <person name="Salas-Leiva D."/>
            <person name="Curtis B.A."/>
            <person name="Zahonova K."/>
            <person name="Pipaliya S."/>
            <person name="Dacks J."/>
            <person name="Roger A.J."/>
        </authorList>
    </citation>
    <scope>NUCLEOTIDE SEQUENCE</scope>
    <source>
        <strain evidence="2">BMAN</strain>
    </source>
</reference>
<protein>
    <submittedName>
        <fullName evidence="2">Cell division cycle protein</fullName>
    </submittedName>
</protein>
<dbReference type="GO" id="GO:0051301">
    <property type="term" value="P:cell division"/>
    <property type="evidence" value="ECO:0007669"/>
    <property type="project" value="UniProtKB-KW"/>
</dbReference>
<dbReference type="OMA" id="QNADESI"/>
<dbReference type="OrthoDB" id="10258212at2759"/>
<keyword evidence="3" id="KW-1185">Reference proteome</keyword>
<dbReference type="PANTHER" id="PTHR15323:SF6">
    <property type="entry name" value="CELL DIVISION CYCLE PROTEIN 123 HOMOLOG"/>
    <property type="match status" value="1"/>
</dbReference>
<dbReference type="EMBL" id="JAPDFW010000053">
    <property type="protein sequence ID" value="KAJ5078546.1"/>
    <property type="molecule type" value="Genomic_DNA"/>
</dbReference>
<evidence type="ECO:0000256" key="1">
    <source>
        <dbReference type="ARBA" id="ARBA00011047"/>
    </source>
</evidence>
<sequence length="331" mass="38865">MEKKEIPEETKKLIENSRFLYTRTKYIFDFAIETWYPYVEKYTLKTEVLEVSIEEAEALLNYCEEFYNSNSNIESKNLKTEENKKTLSLLEQRINTSIESNFNNASFVKLSTRSPKDAVTTGINEKMKQEFENELKKSDGSPNQDTIAFVNAKRKCLKVTSGAEALELFRRSSRIREDLMRTLEFPGAFSLAIIIREWVEMDASMEFRGFVFNKKLNALSQYCYLQCFSNLHAEKQDISQRVNDFFLQISPLIPQDNYIVDLVFLEKEIKIIELNPFFADTSGCLFDWNEDLDRQTIKNGPFEFRILEKPIENPYGCLPEECLFLIRFFSF</sequence>
<proteinExistence type="inferred from homology"/>
<comment type="similarity">
    <text evidence="1">Belongs to the CDC123 family.</text>
</comment>
<organism evidence="2 3">
    <name type="scientific">Anaeramoeba ignava</name>
    <name type="common">Anaerobic marine amoeba</name>
    <dbReference type="NCBI Taxonomy" id="1746090"/>
    <lineage>
        <taxon>Eukaryota</taxon>
        <taxon>Metamonada</taxon>
        <taxon>Anaeramoebidae</taxon>
        <taxon>Anaeramoeba</taxon>
    </lineage>
</organism>
<dbReference type="AlphaFoldDB" id="A0A9Q0LRL4"/>
<gene>
    <name evidence="2" type="ORF">M0811_04871</name>
</gene>
<dbReference type="InterPro" id="IPR009772">
    <property type="entry name" value="CDC123"/>
</dbReference>
<evidence type="ECO:0000313" key="2">
    <source>
        <dbReference type="EMBL" id="KAJ5078546.1"/>
    </source>
</evidence>
<accession>A0A9Q0LRL4</accession>
<dbReference type="PANTHER" id="PTHR15323">
    <property type="entry name" value="D123 PROTEIN"/>
    <property type="match status" value="1"/>
</dbReference>